<dbReference type="Proteomes" id="UP000295444">
    <property type="component" value="Unassembled WGS sequence"/>
</dbReference>
<protein>
    <submittedName>
        <fullName evidence="1">Uncharacterized protein</fullName>
    </submittedName>
</protein>
<sequence length="52" mass="6022">MRGKVFMLMTEQEAPSTRRLVRGLLALGYPEPSRVYTSPISRFEADRLFTFV</sequence>
<name>A0A4R6RUB2_LABRH</name>
<proteinExistence type="predicted"/>
<dbReference type="AlphaFoldDB" id="A0A4R6RUB2"/>
<dbReference type="RefSeq" id="WP_208115973.1">
    <property type="nucleotide sequence ID" value="NZ_SNXZ01000010.1"/>
</dbReference>
<accession>A0A4R6RUB2</accession>
<organism evidence="1 2">
    <name type="scientific">Labedaea rhizosphaerae</name>
    <dbReference type="NCBI Taxonomy" id="598644"/>
    <lineage>
        <taxon>Bacteria</taxon>
        <taxon>Bacillati</taxon>
        <taxon>Actinomycetota</taxon>
        <taxon>Actinomycetes</taxon>
        <taxon>Pseudonocardiales</taxon>
        <taxon>Pseudonocardiaceae</taxon>
        <taxon>Labedaea</taxon>
    </lineage>
</organism>
<keyword evidence="2" id="KW-1185">Reference proteome</keyword>
<evidence type="ECO:0000313" key="1">
    <source>
        <dbReference type="EMBL" id="TDP90549.1"/>
    </source>
</evidence>
<reference evidence="1 2" key="1">
    <citation type="submission" date="2019-03" db="EMBL/GenBank/DDBJ databases">
        <title>Genomic Encyclopedia of Type Strains, Phase IV (KMG-IV): sequencing the most valuable type-strain genomes for metagenomic binning, comparative biology and taxonomic classification.</title>
        <authorList>
            <person name="Goeker M."/>
        </authorList>
    </citation>
    <scope>NUCLEOTIDE SEQUENCE [LARGE SCALE GENOMIC DNA]</scope>
    <source>
        <strain evidence="1 2">DSM 45361</strain>
    </source>
</reference>
<evidence type="ECO:0000313" key="2">
    <source>
        <dbReference type="Proteomes" id="UP000295444"/>
    </source>
</evidence>
<comment type="caution">
    <text evidence="1">The sequence shown here is derived from an EMBL/GenBank/DDBJ whole genome shotgun (WGS) entry which is preliminary data.</text>
</comment>
<dbReference type="EMBL" id="SNXZ01000010">
    <property type="protein sequence ID" value="TDP90549.1"/>
    <property type="molecule type" value="Genomic_DNA"/>
</dbReference>
<gene>
    <name evidence="1" type="ORF">EV186_11090</name>
</gene>